<keyword evidence="4" id="KW-0411">Iron-sulfur</keyword>
<protein>
    <submittedName>
        <fullName evidence="7">Iron only hydrogenase large subunit, C-terminal domain</fullName>
    </submittedName>
</protein>
<proteinExistence type="predicted"/>
<dbReference type="Pfam" id="PF13237">
    <property type="entry name" value="Fer4_10"/>
    <property type="match status" value="1"/>
</dbReference>
<dbReference type="InterPro" id="IPR013767">
    <property type="entry name" value="PAS_fold"/>
</dbReference>
<evidence type="ECO:0000256" key="1">
    <source>
        <dbReference type="ARBA" id="ARBA00022485"/>
    </source>
</evidence>
<dbReference type="InterPro" id="IPR007202">
    <property type="entry name" value="4Fe-4S_dom"/>
</dbReference>
<dbReference type="SMART" id="SM00091">
    <property type="entry name" value="PAS"/>
    <property type="match status" value="1"/>
</dbReference>
<evidence type="ECO:0000259" key="6">
    <source>
        <dbReference type="PROSITE" id="PS51656"/>
    </source>
</evidence>
<dbReference type="Gene3D" id="3.30.450.20">
    <property type="entry name" value="PAS domain"/>
    <property type="match status" value="1"/>
</dbReference>
<sequence>MNVISFKEAKCRNCYKCVRTCEVKAITVNHEQAQIMNDKCILCGHCLEACPQNAKYFISDLDKVKGYIKEGVETIVSLAPSYLGVLKYKTPGQVVTALLKLGFSSVRETAEGAAFVTAEYDKLLAEGKMENIITTCCPSVNDLIEIYYPSLTQYMAPVDSPMIAHGKLIRRTINPKAKIVFLGPCIAKKREAESDSRTSGFIDAVINFTELESWLLEENIQIDTLPDSPFDNPDPKVNRLYPISSGVLSSVVATMEAPNSYRKFYVHGIRNCIELFESMERNEVSGSFIEADICSGGCIKGSALNRENISRFKVKLDMEEAIPKVAQKEESFYERAKDISFSRVFFDRSPKDPIPSDEEITAILQKIGKITPEDELNCGACGYRSCREKAIAVYQGKAELTMCIPYMHEKAQSMANVVLDTTPNMLIIADSDMKIVEFNSAAEKYFHIARAKALDMYLYELLDSADFEEVINTKSSVFGKKVTLKDPGITVLQSIVYIPKLKGVLGILQDISKEEERNQVAYKIKMDTIEMAQKVIDKQMMVAQQIAGLLGETTAETKVTLTKLRDTILYDGLDAPDKNPYNQ</sequence>
<accession>A0A1M7YJT5</accession>
<evidence type="ECO:0000256" key="2">
    <source>
        <dbReference type="ARBA" id="ARBA00022723"/>
    </source>
</evidence>
<dbReference type="RefSeq" id="WP_073590489.1">
    <property type="nucleotide sequence ID" value="NZ_FRFD01000012.1"/>
</dbReference>
<dbReference type="Proteomes" id="UP000184612">
    <property type="component" value="Unassembled WGS sequence"/>
</dbReference>
<name>A0A1M7YJT5_9FIRM</name>
<dbReference type="PROSITE" id="PS51656">
    <property type="entry name" value="4FE4S"/>
    <property type="match status" value="1"/>
</dbReference>
<dbReference type="CDD" id="cd00130">
    <property type="entry name" value="PAS"/>
    <property type="match status" value="1"/>
</dbReference>
<keyword evidence="8" id="KW-1185">Reference proteome</keyword>
<evidence type="ECO:0000313" key="8">
    <source>
        <dbReference type="Proteomes" id="UP000184612"/>
    </source>
</evidence>
<dbReference type="Gene3D" id="3.30.70.20">
    <property type="match status" value="1"/>
</dbReference>
<reference evidence="7 8" key="1">
    <citation type="submission" date="2016-12" db="EMBL/GenBank/DDBJ databases">
        <authorList>
            <person name="Song W.-J."/>
            <person name="Kurnit D.M."/>
        </authorList>
    </citation>
    <scope>NUCLEOTIDE SEQUENCE [LARGE SCALE GENOMIC DNA]</scope>
    <source>
        <strain evidence="7 8">DSM 12503</strain>
    </source>
</reference>
<dbReference type="InterPro" id="IPR035965">
    <property type="entry name" value="PAS-like_dom_sf"/>
</dbReference>
<dbReference type="SUPFAM" id="SSF55785">
    <property type="entry name" value="PYP-like sensor domain (PAS domain)"/>
    <property type="match status" value="1"/>
</dbReference>
<dbReference type="Pfam" id="PF00989">
    <property type="entry name" value="PAS"/>
    <property type="match status" value="1"/>
</dbReference>
<feature type="domain" description="4Fe-4S ferredoxin-type" evidence="5">
    <location>
        <begin position="2"/>
        <end position="29"/>
    </location>
</feature>
<keyword evidence="2" id="KW-0479">Metal-binding</keyword>
<dbReference type="InterPro" id="IPR050340">
    <property type="entry name" value="Cytosolic_Fe-S_CAF"/>
</dbReference>
<dbReference type="PANTHER" id="PTHR11615">
    <property type="entry name" value="NITRATE, FORMATE, IRON DEHYDROGENASE"/>
    <property type="match status" value="1"/>
</dbReference>
<dbReference type="GO" id="GO:0046872">
    <property type="term" value="F:metal ion binding"/>
    <property type="evidence" value="ECO:0007669"/>
    <property type="project" value="UniProtKB-KW"/>
</dbReference>
<evidence type="ECO:0000259" key="5">
    <source>
        <dbReference type="PROSITE" id="PS51379"/>
    </source>
</evidence>
<dbReference type="STRING" id="1121345.SAMN02745217_03843"/>
<keyword evidence="1" id="KW-0004">4Fe-4S</keyword>
<dbReference type="GO" id="GO:0006355">
    <property type="term" value="P:regulation of DNA-templated transcription"/>
    <property type="evidence" value="ECO:0007669"/>
    <property type="project" value="InterPro"/>
</dbReference>
<dbReference type="Gene3D" id="1.10.15.40">
    <property type="entry name" value="Electron transport complex subunit B, putative Fe-S cluster"/>
    <property type="match status" value="1"/>
</dbReference>
<dbReference type="SUPFAM" id="SSF53920">
    <property type="entry name" value="Fe-only hydrogenase"/>
    <property type="match status" value="1"/>
</dbReference>
<evidence type="ECO:0000256" key="4">
    <source>
        <dbReference type="ARBA" id="ARBA00023014"/>
    </source>
</evidence>
<dbReference type="SUPFAM" id="SSF54862">
    <property type="entry name" value="4Fe-4S ferredoxins"/>
    <property type="match status" value="1"/>
</dbReference>
<feature type="domain" description="4Fe-4S ferredoxin-type" evidence="5">
    <location>
        <begin position="31"/>
        <end position="60"/>
    </location>
</feature>
<dbReference type="GO" id="GO:0051539">
    <property type="term" value="F:4 iron, 4 sulfur cluster binding"/>
    <property type="evidence" value="ECO:0007669"/>
    <property type="project" value="UniProtKB-KW"/>
</dbReference>
<dbReference type="InterPro" id="IPR004108">
    <property type="entry name" value="Fe_hydrogenase_lsu_C"/>
</dbReference>
<dbReference type="InterPro" id="IPR000014">
    <property type="entry name" value="PAS"/>
</dbReference>
<dbReference type="OrthoDB" id="9798098at2"/>
<dbReference type="EMBL" id="FRFD01000012">
    <property type="protein sequence ID" value="SHO52874.1"/>
    <property type="molecule type" value="Genomic_DNA"/>
</dbReference>
<evidence type="ECO:0000256" key="3">
    <source>
        <dbReference type="ARBA" id="ARBA00023004"/>
    </source>
</evidence>
<keyword evidence="3" id="KW-0408">Iron</keyword>
<evidence type="ECO:0000313" key="7">
    <source>
        <dbReference type="EMBL" id="SHO52874.1"/>
    </source>
</evidence>
<gene>
    <name evidence="7" type="ORF">SAMN02745217_03843</name>
</gene>
<feature type="domain" description="4Fe-4S" evidence="6">
    <location>
        <begin position="358"/>
        <end position="420"/>
    </location>
</feature>
<dbReference type="Gene3D" id="3.40.950.10">
    <property type="entry name" value="Fe-only Hydrogenase (Larger Subunit), Chain L, domain 3"/>
    <property type="match status" value="1"/>
</dbReference>
<dbReference type="InterPro" id="IPR017896">
    <property type="entry name" value="4Fe4S_Fe-S-bd"/>
</dbReference>
<dbReference type="Pfam" id="PF04060">
    <property type="entry name" value="FeS"/>
    <property type="match status" value="1"/>
</dbReference>
<dbReference type="Pfam" id="PF02906">
    <property type="entry name" value="Fe_hyd_lg_C"/>
    <property type="match status" value="1"/>
</dbReference>
<dbReference type="AlphaFoldDB" id="A0A1M7YJT5"/>
<dbReference type="PROSITE" id="PS51379">
    <property type="entry name" value="4FE4S_FER_2"/>
    <property type="match status" value="2"/>
</dbReference>
<dbReference type="PROSITE" id="PS00198">
    <property type="entry name" value="4FE4S_FER_1"/>
    <property type="match status" value="1"/>
</dbReference>
<dbReference type="InterPro" id="IPR009016">
    <property type="entry name" value="Fe_hydrogenase"/>
</dbReference>
<organism evidence="7 8">
    <name type="scientific">Anaerocolumna xylanovorans DSM 12503</name>
    <dbReference type="NCBI Taxonomy" id="1121345"/>
    <lineage>
        <taxon>Bacteria</taxon>
        <taxon>Bacillati</taxon>
        <taxon>Bacillota</taxon>
        <taxon>Clostridia</taxon>
        <taxon>Lachnospirales</taxon>
        <taxon>Lachnospiraceae</taxon>
        <taxon>Anaerocolumna</taxon>
    </lineage>
</organism>
<dbReference type="InterPro" id="IPR017900">
    <property type="entry name" value="4Fe4S_Fe_S_CS"/>
</dbReference>